<accession>A0A437RC29</accession>
<evidence type="ECO:0000313" key="3">
    <source>
        <dbReference type="Proteomes" id="UP000285575"/>
    </source>
</evidence>
<organism evidence="2 3">
    <name type="scientific">Rubrivivax rivuli</name>
    <dbReference type="NCBI Taxonomy" id="1862385"/>
    <lineage>
        <taxon>Bacteria</taxon>
        <taxon>Pseudomonadati</taxon>
        <taxon>Pseudomonadota</taxon>
        <taxon>Betaproteobacteria</taxon>
        <taxon>Burkholderiales</taxon>
        <taxon>Sphaerotilaceae</taxon>
        <taxon>Rubrivivax</taxon>
    </lineage>
</organism>
<dbReference type="InterPro" id="IPR032314">
    <property type="entry name" value="DUF4845"/>
</dbReference>
<dbReference type="AlphaFoldDB" id="A0A437RC29"/>
<comment type="caution">
    <text evidence="2">The sequence shown here is derived from an EMBL/GenBank/DDBJ whole genome shotgun (WGS) entry which is preliminary data.</text>
</comment>
<keyword evidence="3" id="KW-1185">Reference proteome</keyword>
<evidence type="ECO:0000256" key="1">
    <source>
        <dbReference type="SAM" id="Phobius"/>
    </source>
</evidence>
<dbReference type="Proteomes" id="UP000285575">
    <property type="component" value="Unassembled WGS sequence"/>
</dbReference>
<dbReference type="EMBL" id="SACR01000005">
    <property type="protein sequence ID" value="RVU44224.1"/>
    <property type="molecule type" value="Genomic_DNA"/>
</dbReference>
<evidence type="ECO:0000313" key="2">
    <source>
        <dbReference type="EMBL" id="RVU44224.1"/>
    </source>
</evidence>
<proteinExistence type="predicted"/>
<dbReference type="OrthoDB" id="9133279at2"/>
<feature type="transmembrane region" description="Helical" evidence="1">
    <location>
        <begin position="26"/>
        <end position="46"/>
    </location>
</feature>
<dbReference type="Pfam" id="PF16137">
    <property type="entry name" value="DUF4845"/>
    <property type="match status" value="1"/>
</dbReference>
<protein>
    <submittedName>
        <fullName evidence="2">DUF4845 domain-containing protein</fullName>
    </submittedName>
</protein>
<sequence length="134" mass="14950">MTAGKRTHSAGYARAALRGRTRQRGLTLFGLLFWALAIGFGAYLVIRVFPTVNEYLTIKSTVEKIAAQQPPTVAEVRAAFDRQKEVEYSITSISGKDLEVTKENDRVVVGFAYDKLIPIYGSVYILVKYEGRSK</sequence>
<dbReference type="RefSeq" id="WP_128229774.1">
    <property type="nucleotide sequence ID" value="NZ_SACR01000005.1"/>
</dbReference>
<reference evidence="2 3" key="1">
    <citation type="submission" date="2019-01" db="EMBL/GenBank/DDBJ databases">
        <authorList>
            <person name="Chen W.-M."/>
        </authorList>
    </citation>
    <scope>NUCLEOTIDE SEQUENCE [LARGE SCALE GENOMIC DNA]</scope>
    <source>
        <strain evidence="2 3">KYPY4</strain>
    </source>
</reference>
<keyword evidence="1" id="KW-1133">Transmembrane helix</keyword>
<keyword evidence="1" id="KW-0812">Transmembrane</keyword>
<gene>
    <name evidence="2" type="ORF">EOE66_16145</name>
</gene>
<keyword evidence="1" id="KW-0472">Membrane</keyword>
<name>A0A437RC29_9BURK</name>